<reference evidence="5" key="1">
    <citation type="submission" date="2018-11" db="EMBL/GenBank/DDBJ databases">
        <authorList>
            <person name="Alioto T."/>
            <person name="Alioto T."/>
        </authorList>
    </citation>
    <scope>NUCLEOTIDE SEQUENCE</scope>
</reference>
<dbReference type="InterPro" id="IPR008991">
    <property type="entry name" value="Translation_prot_SH3-like_sf"/>
</dbReference>
<dbReference type="InterPro" id="IPR057264">
    <property type="entry name" value="Ribosomal_uL24_C"/>
</dbReference>
<sequence>MRISGNSSRMRVTRVLCNYFKRYVEYEMRQSSGVDYKVPIYGWVRKGKRNWKYSQFHPLSAQGQMINKTSKENDLVEPIKDWKIFRGDRVQVLIGKDKGRHGLVNFIIKERNWCYVEGLNCEYKLEEEFEGQPLLKKTEKPLLVTSEVRLVDPADNEPTDIEWKYTEDGKKVRVSVRSGRILPLPAAAEDYYDDFTQISSYKDGDKDTNKEELQRVTFEPSLKSFEEDIFNQMGIKEDRKPGKTYWY</sequence>
<keyword evidence="2 5" id="KW-0689">Ribosomal protein</keyword>
<protein>
    <submittedName>
        <fullName evidence="5">Large subunit ribosomal protein L24</fullName>
    </submittedName>
</protein>
<dbReference type="Pfam" id="PF17136">
    <property type="entry name" value="ribosomal_L24"/>
    <property type="match status" value="1"/>
</dbReference>
<dbReference type="NCBIfam" id="TIGR01079">
    <property type="entry name" value="rplX_bact"/>
    <property type="match status" value="1"/>
</dbReference>
<dbReference type="PANTHER" id="PTHR12903">
    <property type="entry name" value="MITOCHONDRIAL RIBOSOMAL PROTEIN L24"/>
    <property type="match status" value="1"/>
</dbReference>
<accession>A0A8B6G5A6</accession>
<dbReference type="Gene3D" id="2.30.30.30">
    <property type="match status" value="1"/>
</dbReference>
<dbReference type="SUPFAM" id="SSF50104">
    <property type="entry name" value="Translation proteins SH3-like domain"/>
    <property type="match status" value="1"/>
</dbReference>
<evidence type="ECO:0000256" key="1">
    <source>
        <dbReference type="ARBA" id="ARBA00010618"/>
    </source>
</evidence>
<keyword evidence="3" id="KW-0687">Ribonucleoprotein</keyword>
<feature type="domain" description="Large ribosomal subunit protein uL24 C-terminal" evidence="4">
    <location>
        <begin position="135"/>
        <end position="182"/>
    </location>
</feature>
<dbReference type="InterPro" id="IPR005825">
    <property type="entry name" value="Ribosomal_uL24_CS"/>
</dbReference>
<organism evidence="5 6">
    <name type="scientific">Mytilus galloprovincialis</name>
    <name type="common">Mediterranean mussel</name>
    <dbReference type="NCBI Taxonomy" id="29158"/>
    <lineage>
        <taxon>Eukaryota</taxon>
        <taxon>Metazoa</taxon>
        <taxon>Spiralia</taxon>
        <taxon>Lophotrochozoa</taxon>
        <taxon>Mollusca</taxon>
        <taxon>Bivalvia</taxon>
        <taxon>Autobranchia</taxon>
        <taxon>Pteriomorphia</taxon>
        <taxon>Mytilida</taxon>
        <taxon>Mytiloidea</taxon>
        <taxon>Mytilidae</taxon>
        <taxon>Mytilinae</taxon>
        <taxon>Mytilus</taxon>
    </lineage>
</organism>
<gene>
    <name evidence="5" type="ORF">MGAL_10B044372</name>
</gene>
<evidence type="ECO:0000259" key="4">
    <source>
        <dbReference type="Pfam" id="PF17136"/>
    </source>
</evidence>
<dbReference type="GO" id="GO:0003735">
    <property type="term" value="F:structural constituent of ribosome"/>
    <property type="evidence" value="ECO:0007669"/>
    <property type="project" value="InterPro"/>
</dbReference>
<keyword evidence="6" id="KW-1185">Reference proteome</keyword>
<dbReference type="AlphaFoldDB" id="A0A8B6G5A6"/>
<dbReference type="GO" id="GO:1990904">
    <property type="term" value="C:ribonucleoprotein complex"/>
    <property type="evidence" value="ECO:0007669"/>
    <property type="project" value="UniProtKB-KW"/>
</dbReference>
<evidence type="ECO:0000313" key="5">
    <source>
        <dbReference type="EMBL" id="VDI58892.1"/>
    </source>
</evidence>
<dbReference type="GO" id="GO:0003723">
    <property type="term" value="F:RNA binding"/>
    <property type="evidence" value="ECO:0007669"/>
    <property type="project" value="InterPro"/>
</dbReference>
<dbReference type="InterPro" id="IPR003256">
    <property type="entry name" value="Ribosomal_uL24"/>
</dbReference>
<dbReference type="CDD" id="cd06089">
    <property type="entry name" value="KOW_RPL26"/>
    <property type="match status" value="1"/>
</dbReference>
<evidence type="ECO:0000256" key="3">
    <source>
        <dbReference type="ARBA" id="ARBA00023274"/>
    </source>
</evidence>
<dbReference type="EMBL" id="UYJE01007894">
    <property type="protein sequence ID" value="VDI58892.1"/>
    <property type="molecule type" value="Genomic_DNA"/>
</dbReference>
<comment type="caution">
    <text evidence="5">The sequence shown here is derived from an EMBL/GenBank/DDBJ whole genome shotgun (WGS) entry which is preliminary data.</text>
</comment>
<name>A0A8B6G5A6_MYTGA</name>
<comment type="similarity">
    <text evidence="1">Belongs to the universal ribosomal protein uL24 family.</text>
</comment>
<dbReference type="GO" id="GO:0006412">
    <property type="term" value="P:translation"/>
    <property type="evidence" value="ECO:0007669"/>
    <property type="project" value="InterPro"/>
</dbReference>
<dbReference type="OrthoDB" id="359154at2759"/>
<dbReference type="InterPro" id="IPR041988">
    <property type="entry name" value="Ribosomal_uL24_KOW"/>
</dbReference>
<proteinExistence type="inferred from homology"/>
<dbReference type="PROSITE" id="PS01108">
    <property type="entry name" value="RIBOSOMAL_L24"/>
    <property type="match status" value="1"/>
</dbReference>
<dbReference type="GO" id="GO:0005840">
    <property type="term" value="C:ribosome"/>
    <property type="evidence" value="ECO:0007669"/>
    <property type="project" value="UniProtKB-KW"/>
</dbReference>
<evidence type="ECO:0000313" key="6">
    <source>
        <dbReference type="Proteomes" id="UP000596742"/>
    </source>
</evidence>
<evidence type="ECO:0000256" key="2">
    <source>
        <dbReference type="ARBA" id="ARBA00022980"/>
    </source>
</evidence>
<dbReference type="Proteomes" id="UP000596742">
    <property type="component" value="Unassembled WGS sequence"/>
</dbReference>
<dbReference type="InterPro" id="IPR014722">
    <property type="entry name" value="Rib_uL2_dom2"/>
</dbReference>